<dbReference type="STRING" id="6248.A0A0K0DW47"/>
<name>A0A0K0DW47_STRER</name>
<protein>
    <submittedName>
        <fullName evidence="2">HECT domain-containing protein</fullName>
    </submittedName>
</protein>
<evidence type="ECO:0000313" key="1">
    <source>
        <dbReference type="Proteomes" id="UP000035681"/>
    </source>
</evidence>
<evidence type="ECO:0000313" key="2">
    <source>
        <dbReference type="WBParaSite" id="SSTP_0000146300.1"/>
    </source>
</evidence>
<sequence>MEDSLSNDLSSNTSEIKIYFRDLNNLYNKNSIKLGIMENSCFNDDKICGIIQKKDLVKNIDEINCQEKFQIVKPQTTCVGCEKHAELLCWSCQYNSYEPYINLYNKTFKDNENLQEKVSKKIKKIMEIGTKTSLTEMNITELEKKIKEKKCSVYLLGKRKKQLEYSVESKSKKIKDLKDKNNCANDYKLCLIKKVTKHEKQYNNSSKNICRRKCERIICLLSNIISITKIQRYIESPVKSDSVVKMIKEAASDVIPLDYRALLNNSEKIAYDIYQVCGCEIPEFDKYKNLKQQINNGIYSMSIEYKKQLAALNFLVLITETLVPLLNVILPFQFTLKTIVDCDSWDIDNFEGTWIKLNFVITLICLQASMPPERIHFLKPMKNLVELKVYCNDCIKNGNLILYPQAFSGKLKEKYCELFAKNKKYTEEFADDWDLI</sequence>
<organism evidence="2">
    <name type="scientific">Strongyloides stercoralis</name>
    <name type="common">Threadworm</name>
    <dbReference type="NCBI Taxonomy" id="6248"/>
    <lineage>
        <taxon>Eukaryota</taxon>
        <taxon>Metazoa</taxon>
        <taxon>Ecdysozoa</taxon>
        <taxon>Nematoda</taxon>
        <taxon>Chromadorea</taxon>
        <taxon>Rhabditida</taxon>
        <taxon>Tylenchina</taxon>
        <taxon>Panagrolaimomorpha</taxon>
        <taxon>Strongyloidoidea</taxon>
        <taxon>Strongyloididae</taxon>
        <taxon>Strongyloides</taxon>
    </lineage>
</organism>
<keyword evidence="1" id="KW-1185">Reference proteome</keyword>
<reference evidence="2" key="1">
    <citation type="submission" date="2015-08" db="UniProtKB">
        <authorList>
            <consortium name="WormBaseParasite"/>
        </authorList>
    </citation>
    <scope>IDENTIFICATION</scope>
</reference>
<dbReference type="WBParaSite" id="TCONS_00006130.p1">
    <property type="protein sequence ID" value="TCONS_00006130.p1"/>
    <property type="gene ID" value="XLOC_004309"/>
</dbReference>
<dbReference type="Proteomes" id="UP000035681">
    <property type="component" value="Unplaced"/>
</dbReference>
<dbReference type="WBParaSite" id="SSTP_0000146300.1">
    <property type="protein sequence ID" value="SSTP_0000146300.1"/>
    <property type="gene ID" value="SSTP_0000146300"/>
</dbReference>
<accession>A0A0K0DW47</accession>
<dbReference type="AlphaFoldDB" id="A0A0K0DW47"/>
<proteinExistence type="predicted"/>